<evidence type="ECO:0000256" key="6">
    <source>
        <dbReference type="SAM" id="Phobius"/>
    </source>
</evidence>
<dbReference type="GeneID" id="91009116"/>
<keyword evidence="5 6" id="KW-0472">Membrane</keyword>
<evidence type="ECO:0000256" key="5">
    <source>
        <dbReference type="ARBA" id="ARBA00023136"/>
    </source>
</evidence>
<evidence type="ECO:0000256" key="4">
    <source>
        <dbReference type="ARBA" id="ARBA00022989"/>
    </source>
</evidence>
<proteinExistence type="predicted"/>
<accession>A0A1B8P547</accession>
<dbReference type="OMA" id="SFVAMYT"/>
<dbReference type="EMBL" id="MAJD01000001">
    <property type="protein sequence ID" value="OBX37360.1"/>
    <property type="molecule type" value="Genomic_DNA"/>
</dbReference>
<feature type="transmembrane region" description="Helical" evidence="6">
    <location>
        <begin position="54"/>
        <end position="72"/>
    </location>
</feature>
<dbReference type="AlphaFoldDB" id="A0A1B8P547"/>
<dbReference type="InterPro" id="IPR011701">
    <property type="entry name" value="MFS"/>
</dbReference>
<dbReference type="GO" id="GO:0005886">
    <property type="term" value="C:plasma membrane"/>
    <property type="evidence" value="ECO:0007669"/>
    <property type="project" value="UniProtKB-SubCell"/>
</dbReference>
<evidence type="ECO:0000256" key="1">
    <source>
        <dbReference type="ARBA" id="ARBA00004651"/>
    </source>
</evidence>
<protein>
    <submittedName>
        <fullName evidence="8">Major facilitator superfamily protein</fullName>
    </submittedName>
</protein>
<evidence type="ECO:0000256" key="3">
    <source>
        <dbReference type="ARBA" id="ARBA00022692"/>
    </source>
</evidence>
<feature type="transmembrane region" description="Helical" evidence="6">
    <location>
        <begin position="84"/>
        <end position="103"/>
    </location>
</feature>
<dbReference type="Proteomes" id="UP000092504">
    <property type="component" value="Unassembled WGS sequence"/>
</dbReference>
<reference evidence="8 9" key="1">
    <citation type="submission" date="2016-06" db="EMBL/GenBank/DDBJ databases">
        <title>Genome sequence of halotolerant plant growth promoting strain of Halomonas elongata HEK1 isolated from salterns of Rann of Kutch, Gujarat, India.</title>
        <authorList>
            <person name="Gaba S."/>
            <person name="Singh R.N."/>
            <person name="Abrol S."/>
            <person name="Kaushik R."/>
            <person name="Saxena A.K."/>
        </authorList>
    </citation>
    <scope>NUCLEOTIDE SEQUENCE [LARGE SCALE GENOMIC DNA]</scope>
    <source>
        <strain evidence="8 9">HEK1</strain>
    </source>
</reference>
<dbReference type="PANTHER" id="PTHR43124:SF3">
    <property type="entry name" value="CHLORAMPHENICOL EFFLUX PUMP RV0191"/>
    <property type="match status" value="1"/>
</dbReference>
<dbReference type="InterPro" id="IPR050189">
    <property type="entry name" value="MFS_Efflux_Transporters"/>
</dbReference>
<dbReference type="RefSeq" id="WP_013331624.1">
    <property type="nucleotide sequence ID" value="NZ_CP087224.1"/>
</dbReference>
<feature type="transmembrane region" description="Helical" evidence="6">
    <location>
        <begin position="109"/>
        <end position="134"/>
    </location>
</feature>
<feature type="transmembrane region" description="Helical" evidence="6">
    <location>
        <begin position="307"/>
        <end position="324"/>
    </location>
</feature>
<feature type="transmembrane region" description="Helical" evidence="6">
    <location>
        <begin position="365"/>
        <end position="383"/>
    </location>
</feature>
<keyword evidence="3 6" id="KW-0812">Transmembrane</keyword>
<comment type="caution">
    <text evidence="8">The sequence shown here is derived from an EMBL/GenBank/DDBJ whole genome shotgun (WGS) entry which is preliminary data.</text>
</comment>
<dbReference type="Pfam" id="PF07690">
    <property type="entry name" value="MFS_1"/>
    <property type="match status" value="1"/>
</dbReference>
<feature type="transmembrane region" description="Helical" evidence="6">
    <location>
        <begin position="336"/>
        <end position="353"/>
    </location>
</feature>
<dbReference type="PROSITE" id="PS50850">
    <property type="entry name" value="MFS"/>
    <property type="match status" value="1"/>
</dbReference>
<dbReference type="SUPFAM" id="SSF103473">
    <property type="entry name" value="MFS general substrate transporter"/>
    <property type="match status" value="1"/>
</dbReference>
<feature type="transmembrane region" description="Helical" evidence="6">
    <location>
        <begin position="250"/>
        <end position="270"/>
    </location>
</feature>
<feature type="domain" description="Major facilitator superfamily (MFS) profile" evidence="7">
    <location>
        <begin position="12"/>
        <end position="404"/>
    </location>
</feature>
<evidence type="ECO:0000256" key="2">
    <source>
        <dbReference type="ARBA" id="ARBA00022475"/>
    </source>
</evidence>
<comment type="subcellular location">
    <subcellularLocation>
        <location evidence="1">Cell membrane</location>
        <topology evidence="1">Multi-pass membrane protein</topology>
    </subcellularLocation>
</comment>
<feature type="transmembrane region" description="Helical" evidence="6">
    <location>
        <begin position="282"/>
        <end position="301"/>
    </location>
</feature>
<feature type="transmembrane region" description="Helical" evidence="6">
    <location>
        <begin position="170"/>
        <end position="192"/>
    </location>
</feature>
<dbReference type="PANTHER" id="PTHR43124">
    <property type="entry name" value="PURINE EFFLUX PUMP PBUE"/>
    <property type="match status" value="1"/>
</dbReference>
<feature type="transmembrane region" description="Helical" evidence="6">
    <location>
        <begin position="146"/>
        <end position="164"/>
    </location>
</feature>
<keyword evidence="4 6" id="KW-1133">Transmembrane helix</keyword>
<dbReference type="GO" id="GO:0022857">
    <property type="term" value="F:transmembrane transporter activity"/>
    <property type="evidence" value="ECO:0007669"/>
    <property type="project" value="InterPro"/>
</dbReference>
<organism evidence="8 9">
    <name type="scientific">Halomonas elongata</name>
    <dbReference type="NCBI Taxonomy" id="2746"/>
    <lineage>
        <taxon>Bacteria</taxon>
        <taxon>Pseudomonadati</taxon>
        <taxon>Pseudomonadota</taxon>
        <taxon>Gammaproteobacteria</taxon>
        <taxon>Oceanospirillales</taxon>
        <taxon>Halomonadaceae</taxon>
        <taxon>Halomonas</taxon>
    </lineage>
</organism>
<feature type="transmembrane region" description="Helical" evidence="6">
    <location>
        <begin position="213"/>
        <end position="238"/>
    </location>
</feature>
<evidence type="ECO:0000313" key="9">
    <source>
        <dbReference type="Proteomes" id="UP000092504"/>
    </source>
</evidence>
<dbReference type="InterPro" id="IPR020846">
    <property type="entry name" value="MFS_dom"/>
</dbReference>
<name>A0A1B8P547_HALEL</name>
<dbReference type="Gene3D" id="1.20.1250.20">
    <property type="entry name" value="MFS general substrate transporter like domains"/>
    <property type="match status" value="1"/>
</dbReference>
<gene>
    <name evidence="8" type="ORF">A8U91_01720</name>
</gene>
<dbReference type="InterPro" id="IPR036259">
    <property type="entry name" value="MFS_trans_sf"/>
</dbReference>
<dbReference type="PATRIC" id="fig|2746.7.peg.1765"/>
<keyword evidence="2" id="KW-1003">Cell membrane</keyword>
<evidence type="ECO:0000259" key="7">
    <source>
        <dbReference type="PROSITE" id="PS50850"/>
    </source>
</evidence>
<feature type="transmembrane region" description="Helical" evidence="6">
    <location>
        <begin position="12"/>
        <end position="34"/>
    </location>
</feature>
<sequence length="404" mass="42808">MTLSSATLTPDSLRSFGVTALLMGTAILVVGQLYAYLPLTSPIAERLGISTTDVELATTLFALCQAIGFLVFGHLNHRWRSRTLFVVGISGLASASLLTALALKLEIGWGFLAGRALQGMTAAAFPPFAITILIEATSERHRPTAIGLLSAALLMSAPLGQLLASMMADAWSVPAVFLGVGALLVPIALCLWQLPFGKAKASRAAPGSSFAGLLHWQALGRFYIAVFVLLMGVVYYYAVISSGETVTNLQWFRLLGAPAVLMTLVSGALLSRVATSLVQTTGLVLAAIGALLSGIVVQGIGLHIGHWLTLGGIALATPAFLHFLGEQPALYRQRAIMLYTFILFCGASLGAPLSQASMAWGQERALAWMSVVYIIAALLLASYRRWPAKLENPQEGSDAIRQGR</sequence>
<evidence type="ECO:0000313" key="8">
    <source>
        <dbReference type="EMBL" id="OBX37360.1"/>
    </source>
</evidence>